<keyword evidence="8 11" id="KW-0378">Hydrolase</keyword>
<dbReference type="InterPro" id="IPR051268">
    <property type="entry name" value="Type-I_R_enzyme_R_subunit"/>
</dbReference>
<keyword evidence="9 11" id="KW-0067">ATP-binding</keyword>
<dbReference type="CDD" id="cd22332">
    <property type="entry name" value="HsdR_N"/>
    <property type="match status" value="1"/>
</dbReference>
<dbReference type="CDD" id="cd18800">
    <property type="entry name" value="SF2_C_EcoR124I-like"/>
    <property type="match status" value="1"/>
</dbReference>
<evidence type="ECO:0000259" key="13">
    <source>
        <dbReference type="PROSITE" id="PS51192"/>
    </source>
</evidence>
<name>I6YB77_MYCWM</name>
<evidence type="ECO:0000256" key="5">
    <source>
        <dbReference type="ARBA" id="ARBA00022741"/>
    </source>
</evidence>
<dbReference type="EMBL" id="CP003703">
    <property type="protein sequence ID" value="AFN65226.1"/>
    <property type="molecule type" value="Genomic_DNA"/>
</dbReference>
<dbReference type="InterPro" id="IPR007409">
    <property type="entry name" value="Restrct_endonuc_type1_HsdR_N"/>
</dbReference>
<dbReference type="Pfam" id="PF18766">
    <property type="entry name" value="SWI2_SNF2"/>
    <property type="match status" value="1"/>
</dbReference>
<comment type="similarity">
    <text evidence="2 11">Belongs to the HsdR family.</text>
</comment>
<dbReference type="EC" id="3.1.21.3" evidence="11"/>
<keyword evidence="15" id="KW-1185">Reference proteome</keyword>
<keyword evidence="5 11" id="KW-0547">Nucleotide-binding</keyword>
<dbReference type="REBASE" id="53467">
    <property type="entry name" value="MweMORF2185P"/>
</dbReference>
<dbReference type="KEGG" id="mwe:WEN_02185"/>
<dbReference type="InterPro" id="IPR027417">
    <property type="entry name" value="P-loop_NTPase"/>
</dbReference>
<reference evidence="14 15" key="1">
    <citation type="journal article" date="2012" name="J. Bacteriol.">
        <title>Complete genome sequence of Mycoplasma wenyonii strain Massachusetts.</title>
        <authorList>
            <person name="Dos Santos A.P."/>
            <person name="Guimaraes A.M."/>
            <person name="do Nascimento N.C."/>
            <person name="Sanmiguel P.J."/>
            <person name="Messick J.B."/>
        </authorList>
    </citation>
    <scope>NUCLEOTIDE SEQUENCE [LARGE SCALE GENOMIC DNA]</scope>
    <source>
        <strain evidence="14 15">Massachusetts</strain>
    </source>
</reference>
<evidence type="ECO:0000256" key="12">
    <source>
        <dbReference type="SAM" id="MobiDB-lite"/>
    </source>
</evidence>
<proteinExistence type="inferred from homology"/>
<dbReference type="PANTHER" id="PTHR30195:SF16">
    <property type="entry name" value="TYPE I RESTRICTION ENZYME ENDONUCLEASE SUBUNIT"/>
    <property type="match status" value="1"/>
</dbReference>
<dbReference type="InterPro" id="IPR055180">
    <property type="entry name" value="HsdR_RecA-like_helicase_dom_2"/>
</dbReference>
<evidence type="ECO:0000256" key="10">
    <source>
        <dbReference type="ARBA" id="ARBA00023125"/>
    </source>
</evidence>
<dbReference type="STRING" id="1197325.WEN_02185"/>
<dbReference type="Pfam" id="PF22679">
    <property type="entry name" value="T1R_D3-like"/>
    <property type="match status" value="1"/>
</dbReference>
<evidence type="ECO:0000256" key="8">
    <source>
        <dbReference type="ARBA" id="ARBA00022801"/>
    </source>
</evidence>
<keyword evidence="7" id="KW-0255">Endonuclease</keyword>
<dbReference type="AlphaFoldDB" id="I6YB77"/>
<dbReference type="GO" id="GO:0005524">
    <property type="term" value="F:ATP binding"/>
    <property type="evidence" value="ECO:0007669"/>
    <property type="project" value="UniProtKB-KW"/>
</dbReference>
<evidence type="ECO:0000256" key="3">
    <source>
        <dbReference type="ARBA" id="ARBA00011296"/>
    </source>
</evidence>
<keyword evidence="10 11" id="KW-0238">DNA-binding</keyword>
<dbReference type="SMART" id="SM00487">
    <property type="entry name" value="DEXDc"/>
    <property type="match status" value="1"/>
</dbReference>
<evidence type="ECO:0000256" key="7">
    <source>
        <dbReference type="ARBA" id="ARBA00022759"/>
    </source>
</evidence>
<comment type="catalytic activity">
    <reaction evidence="1 11">
        <text>Endonucleolytic cleavage of DNA to give random double-stranded fragments with terminal 5'-phosphates, ATP is simultaneously hydrolyzed.</text>
        <dbReference type="EC" id="3.1.21.3"/>
    </reaction>
</comment>
<gene>
    <name evidence="14" type="ordered locus">WEN_02185</name>
</gene>
<dbReference type="Pfam" id="PF04313">
    <property type="entry name" value="HSDR_N"/>
    <property type="match status" value="1"/>
</dbReference>
<sequence>MQQPQLLDKTVLPEYKSDNPTPTYDSIDQIQQKLIEQLIQLDYKYARELTTEKDYVENLRRQLEHLNTKRGEGDFSDSEKEWDFFYRKYIEIEGDTVERKLKIIQHEGYPTHPRSEDPFSFIDKSCWENNSFQIAPHPILCSSANIKQLNVLINGFPLVHIVLLSPKNSLEQGYKEWRVKTSKTLNRLFGYIHIFVLTNGIETKWYVAELDGNTSQDFKNITNYWTDQKHTPIKDINAFALYFFKKEIILKLLTKYCIITEKKLIILKPYQIDAAESICNHILAKKENSGNKSAGGYVWHSTGSGKTLTAFMSCKLIGHDVPWIEKIFLLEDRNALEFQVNEEFTRFASGQDYGGNQRIIWADEGEKLSDVLENPNKYKQEKIVLTTIQKLFQFCKNDEKTSELFDQKVAFIIDECHRNNFGEMHAQIIKKFKQYFIFGFTGTPIFPENASTPEDTTENYFGGQIGPSYTIYRSIKDGNTLRFWLFEPPEDDESKKLTNSDTPIKKLPKGGLARVKAIAKTVWEEFESKTVHNGERFNGILAVQDIDSAIDCYNEFKKLNEKSENGKKLMVACVFTASKQKDKDSYKEIRNSFRREFETLCIGRKEQGWNQRLRRGDAREEVYKEVVTEAFKEGKIDLLIVAEMFLTGFDAPKLNTLWIDKPSIKWHTLIQAFSRTNRWHRNKEVGKIVSFNHISSAVDAAVRRFSEIDDDISNIYKTYTEEDFWKNTNEIKTKAEELGCLKKEIEGAGGRAEDHKEKKFIKETEKLEKDVRRLRNFGGLYRDHFGEEGEEELKQFTTLKEKLIKERAREGREDFEDITIEIPEELEEATEEDISDTITLKQTTDYSDKLIKLIKFATEKAKFSENSLKKLKKAIASRDKDLINFPGWISRKTNIAYSDPRKKEIVEEIIKLSNEIMEEMEEEVVLDSQLDIEDVT</sequence>
<dbReference type="InterPro" id="IPR040980">
    <property type="entry name" value="SWI2_SNF2"/>
</dbReference>
<keyword evidence="4" id="KW-0540">Nuclease</keyword>
<dbReference type="PROSITE" id="PS51192">
    <property type="entry name" value="HELICASE_ATP_BIND_1"/>
    <property type="match status" value="1"/>
</dbReference>
<dbReference type="SUPFAM" id="SSF52540">
    <property type="entry name" value="P-loop containing nucleoside triphosphate hydrolases"/>
    <property type="match status" value="2"/>
</dbReference>
<dbReference type="Gene3D" id="3.40.50.300">
    <property type="entry name" value="P-loop containing nucleotide triphosphate hydrolases"/>
    <property type="match status" value="2"/>
</dbReference>
<dbReference type="RefSeq" id="WP_014849936.1">
    <property type="nucleotide sequence ID" value="NC_018149.1"/>
</dbReference>
<dbReference type="PATRIC" id="fig|1197325.3.peg.470"/>
<accession>I6YB77</accession>
<dbReference type="HOGENOM" id="CLU_004848_1_0_14"/>
<evidence type="ECO:0000256" key="4">
    <source>
        <dbReference type="ARBA" id="ARBA00022722"/>
    </source>
</evidence>
<dbReference type="GO" id="GO:0009307">
    <property type="term" value="P:DNA restriction-modification system"/>
    <property type="evidence" value="ECO:0007669"/>
    <property type="project" value="UniProtKB-KW"/>
</dbReference>
<evidence type="ECO:0000313" key="15">
    <source>
        <dbReference type="Proteomes" id="UP000009005"/>
    </source>
</evidence>
<keyword evidence="6 11" id="KW-0680">Restriction system</keyword>
<organism evidence="14 15">
    <name type="scientific">Mycoplasma wenyonii (strain Massachusetts)</name>
    <name type="common">Eperythrozoon wenyonii</name>
    <dbReference type="NCBI Taxonomy" id="1197325"/>
    <lineage>
        <taxon>Bacteria</taxon>
        <taxon>Bacillati</taxon>
        <taxon>Mycoplasmatota</taxon>
        <taxon>Mollicutes</taxon>
        <taxon>Mycoplasmataceae</taxon>
        <taxon>Mycoplasma</taxon>
    </lineage>
</organism>
<evidence type="ECO:0000313" key="14">
    <source>
        <dbReference type="EMBL" id="AFN65226.1"/>
    </source>
</evidence>
<dbReference type="InterPro" id="IPR004473">
    <property type="entry name" value="Restrct_endonuc_typeI_HsdR"/>
</dbReference>
<comment type="subunit">
    <text evidence="3 11">The type I restriction/modification system is composed of three polypeptides R, M and S.</text>
</comment>
<dbReference type="PANTHER" id="PTHR30195">
    <property type="entry name" value="TYPE I SITE-SPECIFIC DEOXYRIBONUCLEASE PROTEIN SUBUNIT M AND R"/>
    <property type="match status" value="1"/>
</dbReference>
<feature type="domain" description="Helicase ATP-binding" evidence="13">
    <location>
        <begin position="287"/>
        <end position="445"/>
    </location>
</feature>
<dbReference type="Gene3D" id="3.90.1570.50">
    <property type="match status" value="1"/>
</dbReference>
<evidence type="ECO:0000256" key="9">
    <source>
        <dbReference type="ARBA" id="ARBA00022840"/>
    </source>
</evidence>
<dbReference type="GO" id="GO:0003677">
    <property type="term" value="F:DNA binding"/>
    <property type="evidence" value="ECO:0007669"/>
    <property type="project" value="UniProtKB-KW"/>
</dbReference>
<protein>
    <recommendedName>
        <fullName evidence="11">Type I restriction enzyme endonuclease subunit</fullName>
        <shortName evidence="11">R protein</shortName>
        <ecNumber evidence="11">3.1.21.3</ecNumber>
    </recommendedName>
</protein>
<evidence type="ECO:0000256" key="6">
    <source>
        <dbReference type="ARBA" id="ARBA00022747"/>
    </source>
</evidence>
<dbReference type="InterPro" id="IPR014001">
    <property type="entry name" value="Helicase_ATP-bd"/>
</dbReference>
<comment type="function">
    <text evidence="11">Subunit R is required for both nuclease and ATPase activities, but not for modification.</text>
</comment>
<dbReference type="GO" id="GO:0009035">
    <property type="term" value="F:type I site-specific deoxyribonuclease activity"/>
    <property type="evidence" value="ECO:0007669"/>
    <property type="project" value="UniProtKB-EC"/>
</dbReference>
<evidence type="ECO:0000256" key="1">
    <source>
        <dbReference type="ARBA" id="ARBA00000851"/>
    </source>
</evidence>
<evidence type="ECO:0000256" key="2">
    <source>
        <dbReference type="ARBA" id="ARBA00008598"/>
    </source>
</evidence>
<feature type="region of interest" description="Disordered" evidence="12">
    <location>
        <begin position="1"/>
        <end position="24"/>
    </location>
</feature>
<dbReference type="OrthoDB" id="9758243at2"/>
<dbReference type="NCBIfam" id="TIGR00348">
    <property type="entry name" value="hsdR"/>
    <property type="match status" value="1"/>
</dbReference>
<evidence type="ECO:0000256" key="11">
    <source>
        <dbReference type="RuleBase" id="RU364115"/>
    </source>
</evidence>
<dbReference type="Proteomes" id="UP000009005">
    <property type="component" value="Chromosome"/>
</dbReference>